<proteinExistence type="predicted"/>
<name>A0A2P8GG77_9BACL</name>
<dbReference type="AlphaFoldDB" id="A0A2P8GG77"/>
<protein>
    <submittedName>
        <fullName evidence="1">Uncharacterized protein</fullName>
    </submittedName>
</protein>
<dbReference type="EMBL" id="PYAT01000010">
    <property type="protein sequence ID" value="PSL32969.1"/>
    <property type="molecule type" value="Genomic_DNA"/>
</dbReference>
<organism evidence="1 2">
    <name type="scientific">Planomicrobium soli</name>
    <dbReference type="NCBI Taxonomy" id="1176648"/>
    <lineage>
        <taxon>Bacteria</taxon>
        <taxon>Bacillati</taxon>
        <taxon>Bacillota</taxon>
        <taxon>Bacilli</taxon>
        <taxon>Bacillales</taxon>
        <taxon>Caryophanaceae</taxon>
        <taxon>Planomicrobium</taxon>
    </lineage>
</organism>
<accession>A0A2P8GG77</accession>
<dbReference type="Proteomes" id="UP000242682">
    <property type="component" value="Unassembled WGS sequence"/>
</dbReference>
<sequence length="72" mass="8363">MKIVQGKVTALGKIFSSELGWLEYSLKRSLWIECTNEEQKMGTNQVVETILEVKKYAEKTSILIDWLKIRLC</sequence>
<evidence type="ECO:0000313" key="2">
    <source>
        <dbReference type="Proteomes" id="UP000242682"/>
    </source>
</evidence>
<gene>
    <name evidence="1" type="ORF">B0H99_11079</name>
</gene>
<keyword evidence="2" id="KW-1185">Reference proteome</keyword>
<reference evidence="1 2" key="1">
    <citation type="submission" date="2018-03" db="EMBL/GenBank/DDBJ databases">
        <title>Genomic Encyclopedia of Type Strains, Phase III (KMG-III): the genomes of soil and plant-associated and newly described type strains.</title>
        <authorList>
            <person name="Whitman W."/>
        </authorList>
    </citation>
    <scope>NUCLEOTIDE SEQUENCE [LARGE SCALE GENOMIC DNA]</scope>
    <source>
        <strain evidence="1 2">CGMCC 1.12259</strain>
    </source>
</reference>
<comment type="caution">
    <text evidence="1">The sequence shown here is derived from an EMBL/GenBank/DDBJ whole genome shotgun (WGS) entry which is preliminary data.</text>
</comment>
<evidence type="ECO:0000313" key="1">
    <source>
        <dbReference type="EMBL" id="PSL32969.1"/>
    </source>
</evidence>